<keyword evidence="1" id="KW-0812">Transmembrane</keyword>
<reference evidence="3 4" key="1">
    <citation type="submission" date="2018-06" db="EMBL/GenBank/DDBJ databases">
        <title>Genomic Encyclopedia of Type Strains, Phase IV (KMG-IV): sequencing the most valuable type-strain genomes for metagenomic binning, comparative biology and taxonomic classification.</title>
        <authorList>
            <person name="Goeker M."/>
        </authorList>
    </citation>
    <scope>NUCLEOTIDE SEQUENCE [LARGE SCALE GENOMIC DNA]</scope>
    <source>
        <strain evidence="3 4">DSM 5</strain>
    </source>
</reference>
<organism evidence="3 4">
    <name type="scientific">Psychrobacillus insolitus</name>
    <dbReference type="NCBI Taxonomy" id="1461"/>
    <lineage>
        <taxon>Bacteria</taxon>
        <taxon>Bacillati</taxon>
        <taxon>Bacillota</taxon>
        <taxon>Bacilli</taxon>
        <taxon>Bacillales</taxon>
        <taxon>Bacillaceae</taxon>
        <taxon>Psychrobacillus</taxon>
    </lineage>
</organism>
<protein>
    <submittedName>
        <fullName evidence="3">Putative membrane protein</fullName>
    </submittedName>
</protein>
<dbReference type="RefSeq" id="WP_111439867.1">
    <property type="nucleotide sequence ID" value="NZ_QKZI01000005.1"/>
</dbReference>
<dbReference type="Pfam" id="PF03703">
    <property type="entry name" value="bPH_2"/>
    <property type="match status" value="3"/>
</dbReference>
<accession>A0A2W7PB51</accession>
<feature type="transmembrane region" description="Helical" evidence="1">
    <location>
        <begin position="229"/>
        <end position="257"/>
    </location>
</feature>
<evidence type="ECO:0000256" key="1">
    <source>
        <dbReference type="SAM" id="Phobius"/>
    </source>
</evidence>
<feature type="domain" description="YdbS-like PH" evidence="2">
    <location>
        <begin position="259"/>
        <end position="339"/>
    </location>
</feature>
<gene>
    <name evidence="3" type="ORF">C7437_10525</name>
</gene>
<keyword evidence="4" id="KW-1185">Reference proteome</keyword>
<evidence type="ECO:0000259" key="2">
    <source>
        <dbReference type="Pfam" id="PF03703"/>
    </source>
</evidence>
<proteinExistence type="predicted"/>
<feature type="transmembrane region" description="Helical" evidence="1">
    <location>
        <begin position="188"/>
        <end position="209"/>
    </location>
</feature>
<keyword evidence="1" id="KW-0472">Membrane</keyword>
<name>A0A2W7PB51_9BACI</name>
<dbReference type="Proteomes" id="UP000248646">
    <property type="component" value="Unassembled WGS sequence"/>
</dbReference>
<feature type="transmembrane region" description="Helical" evidence="1">
    <location>
        <begin position="20"/>
        <end position="37"/>
    </location>
</feature>
<sequence>MSKEKYKLHPISALINFIKVLKDMIVPLVFVVAVNGFGSGGDSEGWSSYITYIIYGVILLFLLVSGIIKWKRFRYWFEEEELRIEYGLFVKKKRYIPFERIQSLNYTEGILHRPFGLVKVKVETAGGGQTKEADAELTAITKDAAEQIKKEMLQAKNKLPVDSDETIQVEEIVERQTKPVFHISQKELFILASTSGGIGVFFSGLAVFISQFSEIIPYETIYDEFQVFIKFGVLLIALAVFLVLLVAWIVSVVITFINYYDFTIRVEDNEIIITRGLLEKKKITIPLSRIQGIRIAENPLRQLTGYATVIVDSAGGSLSEKDEKIRLLPLIKKKEINKILLQIFPEFQLDPNYINVPKRSRKFFYRLDFVWMIPVACVVIYFFYPYGLLSLLLFPISFGIGVWQHKTMGYYIDQQHLIVQYRIISKTTVWLEKRRIQSMTERTTYFQKRVGVSSIITTIKSGIGGAVTTVSHLDKEDAEILLSWYEPARTKNTQIEKEQLPNFETINLN</sequence>
<dbReference type="PIRSF" id="PIRSF026631">
    <property type="entry name" value="UCP026631"/>
    <property type="match status" value="1"/>
</dbReference>
<feature type="transmembrane region" description="Helical" evidence="1">
    <location>
        <begin position="49"/>
        <end position="68"/>
    </location>
</feature>
<comment type="caution">
    <text evidence="3">The sequence shown here is derived from an EMBL/GenBank/DDBJ whole genome shotgun (WGS) entry which is preliminary data.</text>
</comment>
<keyword evidence="1" id="KW-1133">Transmembrane helix</keyword>
<evidence type="ECO:0000313" key="3">
    <source>
        <dbReference type="EMBL" id="PZX03828.1"/>
    </source>
</evidence>
<feature type="domain" description="YdbS-like PH" evidence="2">
    <location>
        <begin position="406"/>
        <end position="485"/>
    </location>
</feature>
<dbReference type="AlphaFoldDB" id="A0A2W7PB51"/>
<dbReference type="OrthoDB" id="2195155at2"/>
<feature type="domain" description="YdbS-like PH" evidence="2">
    <location>
        <begin position="70"/>
        <end position="150"/>
    </location>
</feature>
<dbReference type="InterPro" id="IPR005182">
    <property type="entry name" value="YdbS-like_PH"/>
</dbReference>
<dbReference type="PANTHER" id="PTHR34473">
    <property type="entry name" value="UPF0699 TRANSMEMBRANE PROTEIN YDBS"/>
    <property type="match status" value="1"/>
</dbReference>
<evidence type="ECO:0000313" key="4">
    <source>
        <dbReference type="Proteomes" id="UP000248646"/>
    </source>
</evidence>
<feature type="transmembrane region" description="Helical" evidence="1">
    <location>
        <begin position="363"/>
        <end position="382"/>
    </location>
</feature>
<dbReference type="InterPro" id="IPR014529">
    <property type="entry name" value="UCP026631"/>
</dbReference>
<dbReference type="EMBL" id="QKZI01000005">
    <property type="protein sequence ID" value="PZX03828.1"/>
    <property type="molecule type" value="Genomic_DNA"/>
</dbReference>
<dbReference type="PANTHER" id="PTHR34473:SF2">
    <property type="entry name" value="UPF0699 TRANSMEMBRANE PROTEIN YDBT"/>
    <property type="match status" value="1"/>
</dbReference>